<keyword evidence="7" id="KW-0539">Nucleus</keyword>
<evidence type="ECO:0000313" key="14">
    <source>
        <dbReference type="WormBase" id="SRAE_0000018600"/>
    </source>
</evidence>
<evidence type="ECO:0000256" key="8">
    <source>
        <dbReference type="PROSITE-ProRule" id="PRU00094"/>
    </source>
</evidence>
<dbReference type="RefSeq" id="XP_024500265.1">
    <property type="nucleotide sequence ID" value="XM_024646043.1"/>
</dbReference>
<dbReference type="GO" id="GO:0000978">
    <property type="term" value="F:RNA polymerase II cis-regulatory region sequence-specific DNA binding"/>
    <property type="evidence" value="ECO:0007669"/>
    <property type="project" value="TreeGrafter"/>
</dbReference>
<dbReference type="SUPFAM" id="SSF57716">
    <property type="entry name" value="Glucocorticoid receptor-like (DNA-binding domain)"/>
    <property type="match status" value="1"/>
</dbReference>
<dbReference type="Pfam" id="PF00320">
    <property type="entry name" value="GATA"/>
    <property type="match status" value="1"/>
</dbReference>
<evidence type="ECO:0000313" key="11">
    <source>
        <dbReference type="EMBL" id="CEF61056.1"/>
    </source>
</evidence>
<evidence type="ECO:0000313" key="13">
    <source>
        <dbReference type="WBParaSite" id="SRAE_0000018600.1"/>
    </source>
</evidence>
<feature type="compositionally biased region" description="Polar residues" evidence="9">
    <location>
        <begin position="563"/>
        <end position="576"/>
    </location>
</feature>
<evidence type="ECO:0000256" key="2">
    <source>
        <dbReference type="ARBA" id="ARBA00022723"/>
    </source>
</evidence>
<dbReference type="AlphaFoldDB" id="A0A090KUG2"/>
<dbReference type="SMART" id="SM00401">
    <property type="entry name" value="ZnF_GATA"/>
    <property type="match status" value="1"/>
</dbReference>
<dbReference type="PRINTS" id="PR00619">
    <property type="entry name" value="GATAZNFINGER"/>
</dbReference>
<keyword evidence="6" id="KW-0804">Transcription</keyword>
<dbReference type="PROSITE" id="PS50114">
    <property type="entry name" value="GATA_ZN_FINGER_2"/>
    <property type="match status" value="1"/>
</dbReference>
<evidence type="ECO:0000256" key="7">
    <source>
        <dbReference type="ARBA" id="ARBA00023242"/>
    </source>
</evidence>
<dbReference type="GO" id="GO:0000981">
    <property type="term" value="F:DNA-binding transcription factor activity, RNA polymerase II-specific"/>
    <property type="evidence" value="ECO:0007669"/>
    <property type="project" value="TreeGrafter"/>
</dbReference>
<keyword evidence="2" id="KW-0479">Metal-binding</keyword>
<feature type="region of interest" description="Disordered" evidence="9">
    <location>
        <begin position="563"/>
        <end position="606"/>
    </location>
</feature>
<keyword evidence="3 8" id="KW-0863">Zinc-finger</keyword>
<sequence length="606" mass="68063">MEDISTSRTTISIKDPSSRSINISAQNLLQGNILPSIETIHTSGIQLKSMQSTLDSTPQNMITQSITNIGNAASSGRTDMLIQANTLNSTIPNDINPQITNQVYGEANSISHYNLNLTQLQPDQCFLPLMRPNPTGHSTIPNALSSYNTFGAFTNSNGYQTDFRAQPPQQIIQNPIQNSFNHIQIPSYAYNDPNLTATSYQYPNNHSMYEIEQHQPSYMLNQLGSTYYHDAQTGFINQHAVIPSQIVNKECLKCGTTIDYTTSEDCKLCLECFSNDSNSSKILNMNNMQQQQQSGTQVSISDSTEGSTKKTFQKKTITNNQKRQDMKCNNCGGSNTTLWRRNAEGHPVCNACGLYYKLHGIQRPLSMKKDGDTQKRKRKPKSNNPDNVRKGRQEIGQIQGLHQSGNHQPSHVIYTNQQSFNPSTQNTVSYQISTNGLDNSYENTNFNIDHFSRISIQNQMEGPYMGIENQNLQQNDVTITKQDYITGFGINTSNVIQAPMVQHKDEINNENKGEQILVKDDHLITTNDASENECIASEFLRPRVPSTVPENVEQMNVENISESYHNTDNEENTLPNVESPDNKEENLQKNLDNDDNLSISIEENNH</sequence>
<feature type="domain" description="GATA-type" evidence="10">
    <location>
        <begin position="322"/>
        <end position="376"/>
    </location>
</feature>
<keyword evidence="4" id="KW-0862">Zinc</keyword>
<protein>
    <submittedName>
        <fullName evidence="11 13">Zinc finger, GATA-type domain and Zinc finger,NHR/GATA-type domain-containing protein</fullName>
    </submittedName>
</protein>
<dbReference type="PROSITE" id="PS00344">
    <property type="entry name" value="GATA_ZN_FINGER_1"/>
    <property type="match status" value="1"/>
</dbReference>
<dbReference type="Gene3D" id="3.30.50.10">
    <property type="entry name" value="Erythroid Transcription Factor GATA-1, subunit A"/>
    <property type="match status" value="1"/>
</dbReference>
<dbReference type="WormBase" id="SRAE_0000018600">
    <property type="protein sequence ID" value="SRP11471"/>
    <property type="gene ID" value="WBGene00255925"/>
</dbReference>
<dbReference type="CTD" id="36373423"/>
<gene>
    <name evidence="11 13 14" type="ORF">SRAE_0000018600</name>
</gene>
<evidence type="ECO:0000256" key="4">
    <source>
        <dbReference type="ARBA" id="ARBA00022833"/>
    </source>
</evidence>
<dbReference type="GO" id="GO:0045944">
    <property type="term" value="P:positive regulation of transcription by RNA polymerase II"/>
    <property type="evidence" value="ECO:0007669"/>
    <property type="project" value="TreeGrafter"/>
</dbReference>
<dbReference type="InterPro" id="IPR039355">
    <property type="entry name" value="Transcription_factor_GATA"/>
</dbReference>
<dbReference type="GO" id="GO:0008270">
    <property type="term" value="F:zinc ion binding"/>
    <property type="evidence" value="ECO:0007669"/>
    <property type="project" value="UniProtKB-KW"/>
</dbReference>
<reference evidence="11" key="2">
    <citation type="submission" date="2014-09" db="EMBL/GenBank/DDBJ databases">
        <authorList>
            <person name="Aslett A.Martin."/>
        </authorList>
    </citation>
    <scope>NUCLEOTIDE SEQUENCE</scope>
    <source>
        <strain evidence="11">ED321 Heterogonic</strain>
    </source>
</reference>
<organism evidence="11">
    <name type="scientific">Strongyloides ratti</name>
    <name type="common">Parasitic roundworm</name>
    <dbReference type="NCBI Taxonomy" id="34506"/>
    <lineage>
        <taxon>Eukaryota</taxon>
        <taxon>Metazoa</taxon>
        <taxon>Ecdysozoa</taxon>
        <taxon>Nematoda</taxon>
        <taxon>Chromadorea</taxon>
        <taxon>Rhabditida</taxon>
        <taxon>Tylenchina</taxon>
        <taxon>Panagrolaimomorpha</taxon>
        <taxon>Strongyloidoidea</taxon>
        <taxon>Strongyloididae</taxon>
        <taxon>Strongyloides</taxon>
    </lineage>
</organism>
<comment type="subcellular location">
    <subcellularLocation>
        <location evidence="1">Nucleus</location>
    </subcellularLocation>
</comment>
<accession>A0A090KUG2</accession>
<evidence type="ECO:0000313" key="12">
    <source>
        <dbReference type="Proteomes" id="UP000035682"/>
    </source>
</evidence>
<dbReference type="CDD" id="cd00202">
    <property type="entry name" value="ZnF_GATA"/>
    <property type="match status" value="1"/>
</dbReference>
<dbReference type="WBParaSite" id="SRAE_0000018600.1">
    <property type="protein sequence ID" value="SRAE_0000018600.1"/>
    <property type="gene ID" value="WBGene00255925"/>
</dbReference>
<dbReference type="PANTHER" id="PTHR10071:SF281">
    <property type="entry name" value="BOX A-BINDING FACTOR-RELATED"/>
    <property type="match status" value="1"/>
</dbReference>
<evidence type="ECO:0000256" key="1">
    <source>
        <dbReference type="ARBA" id="ARBA00004123"/>
    </source>
</evidence>
<proteinExistence type="predicted"/>
<dbReference type="EMBL" id="LN609405">
    <property type="protein sequence ID" value="CEF61056.1"/>
    <property type="molecule type" value="Genomic_DNA"/>
</dbReference>
<feature type="region of interest" description="Disordered" evidence="9">
    <location>
        <begin position="291"/>
        <end position="318"/>
    </location>
</feature>
<evidence type="ECO:0000256" key="3">
    <source>
        <dbReference type="ARBA" id="ARBA00022771"/>
    </source>
</evidence>
<keyword evidence="12" id="KW-1185">Reference proteome</keyword>
<evidence type="ECO:0000259" key="10">
    <source>
        <dbReference type="PROSITE" id="PS50114"/>
    </source>
</evidence>
<dbReference type="GO" id="GO:0005634">
    <property type="term" value="C:nucleus"/>
    <property type="evidence" value="ECO:0007669"/>
    <property type="project" value="UniProtKB-SubCell"/>
</dbReference>
<dbReference type="Proteomes" id="UP000035682">
    <property type="component" value="Unplaced"/>
</dbReference>
<reference evidence="13" key="3">
    <citation type="submission" date="2020-12" db="UniProtKB">
        <authorList>
            <consortium name="WormBaseParasite"/>
        </authorList>
    </citation>
    <scope>IDENTIFICATION</scope>
</reference>
<dbReference type="InterPro" id="IPR013088">
    <property type="entry name" value="Znf_NHR/GATA"/>
</dbReference>
<dbReference type="GO" id="GO:0045165">
    <property type="term" value="P:cell fate commitment"/>
    <property type="evidence" value="ECO:0007669"/>
    <property type="project" value="TreeGrafter"/>
</dbReference>
<dbReference type="InterPro" id="IPR000679">
    <property type="entry name" value="Znf_GATA"/>
</dbReference>
<dbReference type="OrthoDB" id="515401at2759"/>
<name>A0A090KUG2_STRRB</name>
<reference evidence="12" key="1">
    <citation type="submission" date="2014-09" db="EMBL/GenBank/DDBJ databases">
        <authorList>
            <person name="Martin A.A."/>
        </authorList>
    </citation>
    <scope>NUCLEOTIDE SEQUENCE</scope>
    <source>
        <strain evidence="12">ED321</strain>
    </source>
</reference>
<feature type="compositionally biased region" description="Polar residues" evidence="9">
    <location>
        <begin position="294"/>
        <end position="318"/>
    </location>
</feature>
<dbReference type="PANTHER" id="PTHR10071">
    <property type="entry name" value="TRANSCRIPTION FACTOR GATA FAMILY MEMBER"/>
    <property type="match status" value="1"/>
</dbReference>
<dbReference type="GO" id="GO:0000122">
    <property type="term" value="P:negative regulation of transcription by RNA polymerase II"/>
    <property type="evidence" value="ECO:0007669"/>
    <property type="project" value="TreeGrafter"/>
</dbReference>
<evidence type="ECO:0000256" key="6">
    <source>
        <dbReference type="ARBA" id="ARBA00023163"/>
    </source>
</evidence>
<feature type="region of interest" description="Disordered" evidence="9">
    <location>
        <begin position="365"/>
        <end position="390"/>
    </location>
</feature>
<keyword evidence="5" id="KW-0805">Transcription regulation</keyword>
<dbReference type="GeneID" id="36373423"/>
<evidence type="ECO:0000256" key="9">
    <source>
        <dbReference type="SAM" id="MobiDB-lite"/>
    </source>
</evidence>
<evidence type="ECO:0000256" key="5">
    <source>
        <dbReference type="ARBA" id="ARBA00023015"/>
    </source>
</evidence>